<protein>
    <submittedName>
        <fullName evidence="1">Uncharacterized protein</fullName>
    </submittedName>
</protein>
<reference evidence="1" key="1">
    <citation type="submission" date="2018-06" db="EMBL/GenBank/DDBJ databases">
        <authorList>
            <person name="Ashton P.M."/>
            <person name="Dallman T."/>
            <person name="Nair S."/>
            <person name="De Pinna E."/>
            <person name="Peters T."/>
            <person name="Grant K."/>
        </authorList>
    </citation>
    <scope>NUCLEOTIDE SEQUENCE [LARGE SCALE GENOMIC DNA]</scope>
    <source>
        <strain evidence="1">449454</strain>
    </source>
</reference>
<dbReference type="Proteomes" id="UP000839597">
    <property type="component" value="Unassembled WGS sequence"/>
</dbReference>
<proteinExistence type="predicted"/>
<accession>A0A5U8J9Z8</accession>
<gene>
    <name evidence="1" type="ORF">DOI44_13965</name>
</gene>
<comment type="caution">
    <text evidence="1">The sequence shown here is derived from an EMBL/GenBank/DDBJ whole genome shotgun (WGS) entry which is preliminary data.</text>
</comment>
<dbReference type="EMBL" id="AAGTPA010000014">
    <property type="protein sequence ID" value="EBR8434109.1"/>
    <property type="molecule type" value="Genomic_DNA"/>
</dbReference>
<organism evidence="1">
    <name type="scientific">Salmonella enterica subsp. enterica serovar Panama</name>
    <dbReference type="NCBI Taxonomy" id="29472"/>
    <lineage>
        <taxon>Bacteria</taxon>
        <taxon>Pseudomonadati</taxon>
        <taxon>Pseudomonadota</taxon>
        <taxon>Gammaproteobacteria</taxon>
        <taxon>Enterobacterales</taxon>
        <taxon>Enterobacteriaceae</taxon>
        <taxon>Salmonella</taxon>
    </lineage>
</organism>
<dbReference type="AlphaFoldDB" id="A0A5U8J9Z8"/>
<name>A0A5U8J9Z8_SALET</name>
<evidence type="ECO:0000313" key="1">
    <source>
        <dbReference type="EMBL" id="EBR8434109.1"/>
    </source>
</evidence>
<sequence>MPPSKNNSAPLRVTLAHIRQAGYCPQGARQFARRYGLDFRQFIRDGFIDAEILLATGDELARRLVEFARQEELQNSHSGD</sequence>